<dbReference type="RefSeq" id="WP_008190141.1">
    <property type="nucleotide sequence ID" value="NZ_CM011002.1"/>
</dbReference>
<name>A0A5E8GXI6_ROSAD</name>
<evidence type="ECO:0000313" key="3">
    <source>
        <dbReference type="Proteomes" id="UP000004703"/>
    </source>
</evidence>
<evidence type="ECO:0000256" key="1">
    <source>
        <dbReference type="SAM" id="Phobius"/>
    </source>
</evidence>
<comment type="caution">
    <text evidence="2">The sequence shown here is derived from an EMBL/GenBank/DDBJ whole genome shotgun (WGS) entry which is preliminary data.</text>
</comment>
<dbReference type="AlphaFoldDB" id="A0A5E8GXI6"/>
<accession>A0A5E8GXI6</accession>
<dbReference type="EMBL" id="ACCU02000003">
    <property type="protein sequence ID" value="EEE43701.1"/>
    <property type="molecule type" value="Genomic_DNA"/>
</dbReference>
<keyword evidence="1" id="KW-0472">Membrane</keyword>
<dbReference type="InterPro" id="IPR008407">
    <property type="entry name" value="Brnchd-chn_aa_trnsp_AzlD"/>
</dbReference>
<sequence>MDNTVLIICLCALATYLTRTGGHLILSRFGALHHRAEAALDAVPVAVLTALVAPAATTEGPAEAIAIILAGVLTLRFSLIISVSAGILSVVALRSLGL</sequence>
<dbReference type="Proteomes" id="UP000004703">
    <property type="component" value="Chromosome"/>
</dbReference>
<proteinExistence type="predicted"/>
<feature type="transmembrane region" description="Helical" evidence="1">
    <location>
        <begin position="6"/>
        <end position="26"/>
    </location>
</feature>
<organism evidence="2 3">
    <name type="scientific">Roseibium alexandrii (strain DSM 17067 / NCIMB 14079 / DFL-11)</name>
    <name type="common">Labrenzia alexandrii</name>
    <dbReference type="NCBI Taxonomy" id="244592"/>
    <lineage>
        <taxon>Bacteria</taxon>
        <taxon>Pseudomonadati</taxon>
        <taxon>Pseudomonadota</taxon>
        <taxon>Alphaproteobacteria</taxon>
        <taxon>Hyphomicrobiales</taxon>
        <taxon>Stappiaceae</taxon>
        <taxon>Roseibium</taxon>
    </lineage>
</organism>
<feature type="transmembrane region" description="Helical" evidence="1">
    <location>
        <begin position="64"/>
        <end position="93"/>
    </location>
</feature>
<reference evidence="2 3" key="1">
    <citation type="submission" date="2008-01" db="EMBL/GenBank/DDBJ databases">
        <authorList>
            <person name="Wagner-Dobler I."/>
            <person name="Ferriera S."/>
            <person name="Johnson J."/>
            <person name="Kravitz S."/>
            <person name="Beeson K."/>
            <person name="Sutton G."/>
            <person name="Rogers Y.-H."/>
            <person name="Friedman R."/>
            <person name="Frazier M."/>
            <person name="Venter J.C."/>
        </authorList>
    </citation>
    <scope>NUCLEOTIDE SEQUENCE [LARGE SCALE GENOMIC DNA]</scope>
    <source>
        <strain evidence="3">DSM 17067 / NCIMB 14079 / DFL-11</strain>
    </source>
</reference>
<gene>
    <name evidence="2" type="ORF">SADFL11_987</name>
</gene>
<dbReference type="Pfam" id="PF05437">
    <property type="entry name" value="AzlD"/>
    <property type="match status" value="1"/>
</dbReference>
<protein>
    <submittedName>
        <fullName evidence="2">Putative membrane protein</fullName>
    </submittedName>
</protein>
<evidence type="ECO:0000313" key="2">
    <source>
        <dbReference type="EMBL" id="EEE43701.1"/>
    </source>
</evidence>
<keyword evidence="1" id="KW-0812">Transmembrane</keyword>
<reference evidence="2 3" key="2">
    <citation type="submission" date="2013-04" db="EMBL/GenBank/DDBJ databases">
        <authorList>
            <person name="Fiebig A."/>
            <person name="Pradella S."/>
            <person name="Wagner-Doebler I."/>
        </authorList>
    </citation>
    <scope>NUCLEOTIDE SEQUENCE [LARGE SCALE GENOMIC DNA]</scope>
    <source>
        <strain evidence="3">DSM 17067 / NCIMB 14079 / DFL-11</strain>
    </source>
</reference>
<keyword evidence="1" id="KW-1133">Transmembrane helix</keyword>